<gene>
    <name evidence="1" type="ORF">CUR178_02944</name>
</gene>
<proteinExistence type="predicted"/>
<dbReference type="KEGG" id="lenr:94170194"/>
<sequence length="66" mass="7213">MLQVAVAVFRQGQGKLRKPPLQGALVHLQAVCSRRSSEVELHRRPCSVTLSTRGGRWATLCSGATR</sequence>
<dbReference type="RefSeq" id="XP_067690787.1">
    <property type="nucleotide sequence ID" value="XM_067834684.1"/>
</dbReference>
<dbReference type="Proteomes" id="UP000674179">
    <property type="component" value="Chromosome 30"/>
</dbReference>
<name>A0A836H0I6_LEIEN</name>
<dbReference type="AlphaFoldDB" id="A0A836H0I6"/>
<dbReference type="EMBL" id="JAFHKP010000030">
    <property type="protein sequence ID" value="KAG5473028.1"/>
    <property type="molecule type" value="Genomic_DNA"/>
</dbReference>
<comment type="caution">
    <text evidence="1">The sequence shown here is derived from an EMBL/GenBank/DDBJ whole genome shotgun (WGS) entry which is preliminary data.</text>
</comment>
<organism evidence="1 2">
    <name type="scientific">Leishmania enriettii</name>
    <dbReference type="NCBI Taxonomy" id="5663"/>
    <lineage>
        <taxon>Eukaryota</taxon>
        <taxon>Discoba</taxon>
        <taxon>Euglenozoa</taxon>
        <taxon>Kinetoplastea</taxon>
        <taxon>Metakinetoplastina</taxon>
        <taxon>Trypanosomatida</taxon>
        <taxon>Trypanosomatidae</taxon>
        <taxon>Leishmaniinae</taxon>
        <taxon>Leishmania</taxon>
    </lineage>
</organism>
<evidence type="ECO:0000313" key="1">
    <source>
        <dbReference type="EMBL" id="KAG5473028.1"/>
    </source>
</evidence>
<keyword evidence="2" id="KW-1185">Reference proteome</keyword>
<dbReference type="GeneID" id="94170194"/>
<protein>
    <submittedName>
        <fullName evidence="1">Uncharacterized protein</fullName>
    </submittedName>
</protein>
<reference evidence="1 2" key="1">
    <citation type="submission" date="2021-02" db="EMBL/GenBank/DDBJ databases">
        <title>Leishmania (Mundinia) enrietti genome sequencing and assembly.</title>
        <authorList>
            <person name="Almutairi H."/>
            <person name="Gatherer D."/>
        </authorList>
    </citation>
    <scope>NUCLEOTIDE SEQUENCE [LARGE SCALE GENOMIC DNA]</scope>
    <source>
        <strain evidence="1">CUR178</strain>
    </source>
</reference>
<accession>A0A836H0I6</accession>
<evidence type="ECO:0000313" key="2">
    <source>
        <dbReference type="Proteomes" id="UP000674179"/>
    </source>
</evidence>